<dbReference type="Pfam" id="PF25833">
    <property type="entry name" value="Fn3_SaeA_3rd"/>
    <property type="match status" value="1"/>
</dbReference>
<feature type="domain" description="SaeA first Fn3-like" evidence="3">
    <location>
        <begin position="120"/>
        <end position="210"/>
    </location>
</feature>
<dbReference type="InterPro" id="IPR058696">
    <property type="entry name" value="Fn3_SaeA_5th"/>
</dbReference>
<comment type="caution">
    <text evidence="8">The sequence shown here is derived from an EMBL/GenBank/DDBJ whole genome shotgun (WGS) entry which is preliminary data.</text>
</comment>
<evidence type="ECO:0000259" key="4">
    <source>
        <dbReference type="Pfam" id="PF25833"/>
    </source>
</evidence>
<evidence type="ECO:0000256" key="1">
    <source>
        <dbReference type="SAM" id="MobiDB-lite"/>
    </source>
</evidence>
<dbReference type="InterPro" id="IPR058693">
    <property type="entry name" value="Fn3_SaeA_3rd"/>
</dbReference>
<evidence type="ECO:0000313" key="8">
    <source>
        <dbReference type="EMBL" id="EFG77658.1"/>
    </source>
</evidence>
<dbReference type="Pfam" id="PF25832">
    <property type="entry name" value="Fn3_SaeA_2nd"/>
    <property type="match status" value="1"/>
</dbReference>
<dbReference type="Pfam" id="PF25834">
    <property type="entry name" value="Fn3_SaeA_4th"/>
    <property type="match status" value="1"/>
</dbReference>
<dbReference type="Pfam" id="PF25831">
    <property type="entry name" value="SaeA_1st"/>
    <property type="match status" value="1"/>
</dbReference>
<evidence type="ECO:0000259" key="7">
    <source>
        <dbReference type="Pfam" id="PF25836"/>
    </source>
</evidence>
<dbReference type="InterPro" id="IPR058695">
    <property type="entry name" value="SaeA_N"/>
</dbReference>
<keyword evidence="9" id="KW-1185">Reference proteome</keyword>
<evidence type="ECO:0000259" key="3">
    <source>
        <dbReference type="Pfam" id="PF25832"/>
    </source>
</evidence>
<dbReference type="InterPro" id="IPR058694">
    <property type="entry name" value="Fn3_SaeA_4th"/>
</dbReference>
<dbReference type="InterPro" id="IPR058691">
    <property type="entry name" value="Fn3_SaeA_1st"/>
</dbReference>
<dbReference type="HOGENOM" id="CLU_397843_0_0_11"/>
<evidence type="ECO:0000259" key="6">
    <source>
        <dbReference type="Pfam" id="PF25835"/>
    </source>
</evidence>
<dbReference type="Proteomes" id="UP000003653">
    <property type="component" value="Unassembled WGS sequence"/>
</dbReference>
<feature type="domain" description="SaeA fourth Fn3-like" evidence="6">
    <location>
        <begin position="433"/>
        <end position="525"/>
    </location>
</feature>
<evidence type="ECO:0000259" key="5">
    <source>
        <dbReference type="Pfam" id="PF25834"/>
    </source>
</evidence>
<dbReference type="Pfam" id="PF25835">
    <property type="entry name" value="Fn3_SaeA_5th"/>
    <property type="match status" value="1"/>
</dbReference>
<protein>
    <submittedName>
        <fullName evidence="8">Uncharacterized protein</fullName>
    </submittedName>
</protein>
<name>D5P8F2_9MYCO</name>
<accession>D5P8F2</accession>
<gene>
    <name evidence="8" type="ORF">HMPREF0591_2467</name>
</gene>
<sequence>MTDLQHVDGDARLAALMRWRSELIDAGAVPGSSFKEAHVRLVLRSGVTDIDEIRAMLPGSVAAHAEEMARVLQAADGDTDESAGDPGDAAPARFARYSYETDEHEVHQLSLRRTSDGDSPTTALEVSWSPLPGTEDGAADHVVYRLVSTEGARGYSPDSGHLVQTTTATAATDDRPITSAVRHFQVWANTGASVDEALAAQPVLHAAGVIIGTPMDVEVREDFGRVIGRWSALPGVDAIRVYRVPAELAEHDGPAFRIAADQPNLTGFVDDDAERGCRYVYRVRCEVEVDGVVRLSEAIESAIQMSAVREPVTDLTLTLPAEPEGTDGTVIDLAWTPPRFGHVLVFRTPDPPSADAHGIELDGSVLDQVGLNRDSLLRHPVSERVDDQGVRRSVLAGVPWPHGWNRAYFTPVTVLDGRACVGKSVSAVRTGLIRDIALMEYCNKQVLTFDWPQGAASVMVYIAPKHHDPRQGLTGRCYEIALADYEKYGGMRFAGDLPNVGCSLHLVPVAFTGGRRVLGAPASIEYGGLLRLWYDVRIGRDEFGFPLNAAVTIRAESEATGSPPFVLVNNPERIPLTVHDGDAIDMYQTDARGRPTSLQSKEFQWSSLERDGSRNEVWVGDVRGLRGWIRLFANLPAKRLRILALLDPPVESLMLTPPGAITR</sequence>
<dbReference type="EMBL" id="ADNV01000208">
    <property type="protein sequence ID" value="EFG77658.1"/>
    <property type="molecule type" value="Genomic_DNA"/>
</dbReference>
<reference evidence="8 9" key="1">
    <citation type="submission" date="2010-04" db="EMBL/GenBank/DDBJ databases">
        <authorList>
            <person name="Muzny D."/>
            <person name="Qin X."/>
            <person name="Deng J."/>
            <person name="Jiang H."/>
            <person name="Liu Y."/>
            <person name="Qu J."/>
            <person name="Song X.-Z."/>
            <person name="Zhang L."/>
            <person name="Thornton R."/>
            <person name="Coyle M."/>
            <person name="Francisco L."/>
            <person name="Jackson L."/>
            <person name="Javaid M."/>
            <person name="Korchina V."/>
            <person name="Kovar C."/>
            <person name="Mata R."/>
            <person name="Mathew T."/>
            <person name="Ngo R."/>
            <person name="Nguyen L."/>
            <person name="Nguyen N."/>
            <person name="Okwuonu G."/>
            <person name="Ongeri F."/>
            <person name="Pham C."/>
            <person name="Simmons D."/>
            <person name="Wilczek-Boney K."/>
            <person name="Hale W."/>
            <person name="Jakkamsetti A."/>
            <person name="Pham P."/>
            <person name="Ruth R."/>
            <person name="San Lucas F."/>
            <person name="Warren J."/>
            <person name="Zhang J."/>
            <person name="Zhao Z."/>
            <person name="Zhou C."/>
            <person name="Zhu D."/>
            <person name="Lee S."/>
            <person name="Bess C."/>
            <person name="Blankenburg K."/>
            <person name="Forbes L."/>
            <person name="Fu Q."/>
            <person name="Gubbala S."/>
            <person name="Hirani K."/>
            <person name="Jayaseelan J.C."/>
            <person name="Lara F."/>
            <person name="Munidasa M."/>
            <person name="Palculict T."/>
            <person name="Patil S."/>
            <person name="Pu L.-L."/>
            <person name="Saada N."/>
            <person name="Tang L."/>
            <person name="Weissenberger G."/>
            <person name="Zhu Y."/>
            <person name="Hemphill L."/>
            <person name="Shang Y."/>
            <person name="Youmans B."/>
            <person name="Ayvaz T."/>
            <person name="Ross M."/>
            <person name="Santibanez J."/>
            <person name="Aqrawi P."/>
            <person name="Gross S."/>
            <person name="Joshi V."/>
            <person name="Fowler G."/>
            <person name="Nazareth L."/>
            <person name="Reid J."/>
            <person name="Worley K."/>
            <person name="Petrosino J."/>
            <person name="Highlander S."/>
            <person name="Gibbs R."/>
        </authorList>
    </citation>
    <scope>NUCLEOTIDE SEQUENCE [LARGE SCALE GENOMIC DNA]</scope>
    <source>
        <strain evidence="8 9">ATCC BAA-614</strain>
    </source>
</reference>
<feature type="domain" description="SaeA fifth Fn3-like" evidence="7">
    <location>
        <begin position="529"/>
        <end position="653"/>
    </location>
</feature>
<organism evidence="8 9">
    <name type="scientific">Mycobacterium parascrofulaceum ATCC BAA-614</name>
    <dbReference type="NCBI Taxonomy" id="525368"/>
    <lineage>
        <taxon>Bacteria</taxon>
        <taxon>Bacillati</taxon>
        <taxon>Actinomycetota</taxon>
        <taxon>Actinomycetes</taxon>
        <taxon>Mycobacteriales</taxon>
        <taxon>Mycobacteriaceae</taxon>
        <taxon>Mycobacterium</taxon>
        <taxon>Mycobacterium simiae complex</taxon>
    </lineage>
</organism>
<evidence type="ECO:0000313" key="9">
    <source>
        <dbReference type="Proteomes" id="UP000003653"/>
    </source>
</evidence>
<evidence type="ECO:0000259" key="2">
    <source>
        <dbReference type="Pfam" id="PF25831"/>
    </source>
</evidence>
<dbReference type="InterPro" id="IPR058692">
    <property type="entry name" value="Fn3_SaeA_2nd"/>
</dbReference>
<dbReference type="AlphaFoldDB" id="D5P8F2"/>
<feature type="domain" description="SaeA N-terminal" evidence="2">
    <location>
        <begin position="12"/>
        <end position="72"/>
    </location>
</feature>
<dbReference type="RefSeq" id="WP_007166500.1">
    <property type="nucleotide sequence ID" value="NZ_GG770553.1"/>
</dbReference>
<proteinExistence type="predicted"/>
<feature type="domain" description="SaeA second Fn3-like" evidence="4">
    <location>
        <begin position="215"/>
        <end position="302"/>
    </location>
</feature>
<feature type="domain" description="SaeA third Fn3-like" evidence="5">
    <location>
        <begin position="324"/>
        <end position="425"/>
    </location>
</feature>
<dbReference type="eggNOG" id="ENOG50332MG">
    <property type="taxonomic scope" value="Bacteria"/>
</dbReference>
<dbReference type="Pfam" id="PF25836">
    <property type="entry name" value="Fn3_SaeA_6th"/>
    <property type="match status" value="1"/>
</dbReference>
<feature type="region of interest" description="Disordered" evidence="1">
    <location>
        <begin position="112"/>
        <end position="132"/>
    </location>
</feature>